<keyword evidence="1" id="KW-0732">Signal</keyword>
<evidence type="ECO:0000313" key="3">
    <source>
        <dbReference type="Proteomes" id="UP000007575"/>
    </source>
</evidence>
<dbReference type="PATRIC" id="fig|745776.4.peg.2948"/>
<dbReference type="AlphaFoldDB" id="H8GVT4"/>
<dbReference type="HOGENOM" id="CLU_1223111_0_0_0"/>
<feature type="chain" id="PRO_5003613854" evidence="1">
    <location>
        <begin position="21"/>
        <end position="241"/>
    </location>
</feature>
<proteinExistence type="predicted"/>
<dbReference type="KEGG" id="dgo:DGo_CA2872"/>
<feature type="signal peptide" evidence="1">
    <location>
        <begin position="1"/>
        <end position="20"/>
    </location>
</feature>
<accession>H8GVT4</accession>
<reference evidence="2 3" key="1">
    <citation type="journal article" date="2012" name="PLoS ONE">
        <title>Genome sequence and transcriptome analysis of the radioresistant bacterium Deinococcus gobiensis: insights into the extreme environmental adaptations.</title>
        <authorList>
            <person name="Yuan M."/>
            <person name="Chen M."/>
            <person name="Zhang W."/>
            <person name="Lu W."/>
            <person name="Wang J."/>
            <person name="Yang M."/>
            <person name="Zhao P."/>
            <person name="Tang R."/>
            <person name="Li X."/>
            <person name="Hao Y."/>
            <person name="Zhou Z."/>
            <person name="Zhan Y."/>
            <person name="Yu H."/>
            <person name="Teng C."/>
            <person name="Yan Y."/>
            <person name="Ping S."/>
            <person name="Wang Y."/>
            <person name="Lin M."/>
        </authorList>
    </citation>
    <scope>NUCLEOTIDE SEQUENCE [LARGE SCALE GENOMIC DNA]</scope>
    <source>
        <strain evidence="2 3">I-0</strain>
    </source>
</reference>
<sequence length="241" mass="25208">MKRAFFAPLIGLALVGAASAAGYQDSSYVNLGGGNWKPAAAWCDTPGRVLAVTAPTGQGGAQSTTLVQWTGSRYTTQAWQYGPSEGAAGSSYVALTPAGRTVGGAPDFYVRLSNVENVQDPAYRMTHVSEFKVPAGTFRCRYVPQAAVLAATAKHSVVVWEQGGKVTYASQNRDGTAGVQLTGGTHTQRAGGDQYQWQKNGYTYTLRLGGVTTPGGTLSVTRAGRALSSESLVAYTVSTPK</sequence>
<keyword evidence="3" id="KW-1185">Reference proteome</keyword>
<dbReference type="eggNOG" id="ENOG502ZDU0">
    <property type="taxonomic scope" value="Bacteria"/>
</dbReference>
<dbReference type="Proteomes" id="UP000007575">
    <property type="component" value="Chromosome"/>
</dbReference>
<dbReference type="STRING" id="745776.DGo_CA2872"/>
<evidence type="ECO:0000313" key="2">
    <source>
        <dbReference type="EMBL" id="AFD26799.1"/>
    </source>
</evidence>
<gene>
    <name evidence="2" type="ordered locus">DGo_CA2872</name>
</gene>
<name>H8GVT4_DEIGI</name>
<dbReference type="EMBL" id="CP002191">
    <property type="protein sequence ID" value="AFD26799.1"/>
    <property type="molecule type" value="Genomic_DNA"/>
</dbReference>
<protein>
    <submittedName>
        <fullName evidence="2">Uncharacterized protein</fullName>
    </submittedName>
</protein>
<dbReference type="RefSeq" id="WP_014686279.1">
    <property type="nucleotide sequence ID" value="NC_017790.1"/>
</dbReference>
<organism evidence="2 3">
    <name type="scientific">Deinococcus gobiensis (strain DSM 21396 / JCM 16679 / CGMCC 1.7299 / I-0)</name>
    <dbReference type="NCBI Taxonomy" id="745776"/>
    <lineage>
        <taxon>Bacteria</taxon>
        <taxon>Thermotogati</taxon>
        <taxon>Deinococcota</taxon>
        <taxon>Deinococci</taxon>
        <taxon>Deinococcales</taxon>
        <taxon>Deinococcaceae</taxon>
        <taxon>Deinococcus</taxon>
    </lineage>
</organism>
<evidence type="ECO:0000256" key="1">
    <source>
        <dbReference type="SAM" id="SignalP"/>
    </source>
</evidence>
<dbReference type="OrthoDB" id="65743at2"/>